<evidence type="ECO:0000256" key="2">
    <source>
        <dbReference type="SAM" id="Coils"/>
    </source>
</evidence>
<accession>A0ABC8MB18</accession>
<evidence type="ECO:0000256" key="1">
    <source>
        <dbReference type="ARBA" id="ARBA00023054"/>
    </source>
</evidence>
<evidence type="ECO:0000313" key="5">
    <source>
        <dbReference type="Proteomes" id="UP001642260"/>
    </source>
</evidence>
<feature type="domain" description="MATH" evidence="3">
    <location>
        <begin position="349"/>
        <end position="474"/>
    </location>
</feature>
<dbReference type="PANTHER" id="PTHR46236:SF33">
    <property type="entry name" value="MEPRIN AND TRAF-LIKE DOMAIN-CONTAINING PROTEIN-RELATED"/>
    <property type="match status" value="1"/>
</dbReference>
<gene>
    <name evidence="4" type="ORF">ERUC_LOCUS44991</name>
</gene>
<dbReference type="InterPro" id="IPR050804">
    <property type="entry name" value="MCC"/>
</dbReference>
<dbReference type="InterPro" id="IPR002083">
    <property type="entry name" value="MATH/TRAF_dom"/>
</dbReference>
<name>A0ABC8MB18_ERUVS</name>
<evidence type="ECO:0000259" key="3">
    <source>
        <dbReference type="PROSITE" id="PS50144"/>
    </source>
</evidence>
<dbReference type="Pfam" id="PF22486">
    <property type="entry name" value="MATH_2"/>
    <property type="match status" value="2"/>
</dbReference>
<dbReference type="CDD" id="cd00121">
    <property type="entry name" value="MATH"/>
    <property type="match status" value="2"/>
</dbReference>
<dbReference type="SUPFAM" id="SSF49599">
    <property type="entry name" value="TRAF domain-like"/>
    <property type="match status" value="2"/>
</dbReference>
<protein>
    <recommendedName>
        <fullName evidence="3">MATH domain-containing protein</fullName>
    </recommendedName>
</protein>
<comment type="caution">
    <text evidence="4">The sequence shown here is derived from an EMBL/GenBank/DDBJ whole genome shotgun (WGS) entry which is preliminary data.</text>
</comment>
<dbReference type="Proteomes" id="UP001642260">
    <property type="component" value="Unassembled WGS sequence"/>
</dbReference>
<dbReference type="InterPro" id="IPR008974">
    <property type="entry name" value="TRAF-like"/>
</dbReference>
<proteinExistence type="predicted"/>
<dbReference type="SMART" id="SM00061">
    <property type="entry name" value="MATH"/>
    <property type="match status" value="2"/>
</dbReference>
<sequence length="641" mass="73210">MDGFLQHQSSSFFWCVALEKSLPMECVYVDFFNKMAKEVGKKFTWVIKDFSSLETERYHSDPVVIGDCKWYLFIDPKKENVDSLYMGLKVDSGSLPSGWRRYVKLLLFVARKKLGELELLKENHLWFDQKTLAWIFPTNVPITKLIDEKEGYLVNGELVIVAEVDVHEVIGTYDCSEESEDENASMSEVKPCDTLSQTQESIDVNGFKVLPSQVNSVKRIFEAHPDIAVGFFSRNQHLRKTSMNFLLSLIETLCQSLQELSKGDLVDADTALTYLKDVGFKVDWLKSKLDEVKEKKEKEECTLALLMKLKQFSDLDALVEQEEAELSVTRTPLSFDDGSPLTEMAKQVGKKLTWVVKDLSYLPCVIYYSDPVLIDDCEWCLFIDLKEDNSNSLYMGLEVYNSKSLPCGWRRNVKLRLSVAKQYSGELALLSELNLWFDKKSPGWGFPTNVPLTELLDEKEGFQVNGELMIVAEVDVHEVIGTFDCFEESESAYESQENIDVNGFQVLPSQVKKKTCRHPDFAVGFRSKNQHLRTTYMNFLLNLIKTLCQSLQGLSSKDLEDADTALTHLGDVGFEVGWLECKLDDMKEKKEKEQFSLALLREMDDSLLKLKQKCSDLDALVEKEEAELSSMRAPMSFDDVV</sequence>
<evidence type="ECO:0000313" key="4">
    <source>
        <dbReference type="EMBL" id="CAH8392508.1"/>
    </source>
</evidence>
<dbReference type="EMBL" id="CAKOAT010996446">
    <property type="protein sequence ID" value="CAH8392508.1"/>
    <property type="molecule type" value="Genomic_DNA"/>
</dbReference>
<keyword evidence="5" id="KW-1185">Reference proteome</keyword>
<reference evidence="4 5" key="1">
    <citation type="submission" date="2022-03" db="EMBL/GenBank/DDBJ databases">
        <authorList>
            <person name="Macdonald S."/>
            <person name="Ahmed S."/>
            <person name="Newling K."/>
        </authorList>
    </citation>
    <scope>NUCLEOTIDE SEQUENCE [LARGE SCALE GENOMIC DNA]</scope>
</reference>
<dbReference type="AlphaFoldDB" id="A0ABC8MB18"/>
<dbReference type="PROSITE" id="PS50144">
    <property type="entry name" value="MATH"/>
    <property type="match status" value="2"/>
</dbReference>
<feature type="domain" description="MATH" evidence="3">
    <location>
        <begin position="40"/>
        <end position="164"/>
    </location>
</feature>
<dbReference type="PANTHER" id="PTHR46236">
    <property type="entry name" value="TRAF-LIKE SUPERFAMILY PROTEIN"/>
    <property type="match status" value="1"/>
</dbReference>
<keyword evidence="1 2" id="KW-0175">Coiled coil</keyword>
<feature type="coiled-coil region" evidence="2">
    <location>
        <begin position="282"/>
        <end position="309"/>
    </location>
</feature>
<organism evidence="4 5">
    <name type="scientific">Eruca vesicaria subsp. sativa</name>
    <name type="common">Garden rocket</name>
    <name type="synonym">Eruca sativa</name>
    <dbReference type="NCBI Taxonomy" id="29727"/>
    <lineage>
        <taxon>Eukaryota</taxon>
        <taxon>Viridiplantae</taxon>
        <taxon>Streptophyta</taxon>
        <taxon>Embryophyta</taxon>
        <taxon>Tracheophyta</taxon>
        <taxon>Spermatophyta</taxon>
        <taxon>Magnoliopsida</taxon>
        <taxon>eudicotyledons</taxon>
        <taxon>Gunneridae</taxon>
        <taxon>Pentapetalae</taxon>
        <taxon>rosids</taxon>
        <taxon>malvids</taxon>
        <taxon>Brassicales</taxon>
        <taxon>Brassicaceae</taxon>
        <taxon>Brassiceae</taxon>
        <taxon>Eruca</taxon>
    </lineage>
</organism>
<dbReference type="Gene3D" id="2.60.210.10">
    <property type="entry name" value="Apoptosis, Tumor Necrosis Factor Receptor Associated Protein 2, Chain A"/>
    <property type="match status" value="2"/>
</dbReference>